<dbReference type="InterPro" id="IPR016024">
    <property type="entry name" value="ARM-type_fold"/>
</dbReference>
<dbReference type="SUPFAM" id="SSF48371">
    <property type="entry name" value="ARM repeat"/>
    <property type="match status" value="1"/>
</dbReference>
<sequence length="404" mass="43673">MERTPDSVGLCAQAMFALQSDETTPSEIEHSILTLSTAHAEGISGTLVELLRSHSDHGVRQTAAEALGVLCTAGLVLGEYVLDSNEGPQNCTRMAQILLAGLMDGDGDVRATCVKTCALLAEKGSVLWKTDNCEALLNATIELFNDRLSRVRLASVKACKRIFSARKRGGGKKKGKKKALSAVEGSAAVRVVKLLCDEDADVRMAAIEALTKLGSATQAIAVKQIAELFIMLPWHPAVKKAFMALENVSIPVLEALEMHDNEVVRTHAGQLLQSILTESDSDCESDDNDSVNDVNLVQMDVHARGVEGLHDACTHINKTHEAWTCTCLCALCITARITCAKRRIRPAATATDWGCVGTSEALQQALCAEDVRDTLRRMDCAVVSQDEWNEYYAHTPQVIVGCTR</sequence>
<proteinExistence type="predicted"/>
<reference evidence="2 3" key="1">
    <citation type="submission" date="2011-02" db="EMBL/GenBank/DDBJ databases">
        <title>The Genome Sequence of Sphaeroforma arctica JP610.</title>
        <authorList>
            <consortium name="The Broad Institute Genome Sequencing Platform"/>
            <person name="Russ C."/>
            <person name="Cuomo C."/>
            <person name="Young S.K."/>
            <person name="Zeng Q."/>
            <person name="Gargeya S."/>
            <person name="Alvarado L."/>
            <person name="Berlin A."/>
            <person name="Chapman S.B."/>
            <person name="Chen Z."/>
            <person name="Freedman E."/>
            <person name="Gellesch M."/>
            <person name="Goldberg J."/>
            <person name="Griggs A."/>
            <person name="Gujja S."/>
            <person name="Heilman E."/>
            <person name="Heiman D."/>
            <person name="Howarth C."/>
            <person name="Mehta T."/>
            <person name="Neiman D."/>
            <person name="Pearson M."/>
            <person name="Roberts A."/>
            <person name="Saif S."/>
            <person name="Shea T."/>
            <person name="Shenoy N."/>
            <person name="Sisk P."/>
            <person name="Stolte C."/>
            <person name="Sykes S."/>
            <person name="White J."/>
            <person name="Yandava C."/>
            <person name="Burger G."/>
            <person name="Gray M.W."/>
            <person name="Holland P.W.H."/>
            <person name="King N."/>
            <person name="Lang F.B.F."/>
            <person name="Roger A.J."/>
            <person name="Ruiz-Trillo I."/>
            <person name="Haas B."/>
            <person name="Nusbaum C."/>
            <person name="Birren B."/>
        </authorList>
    </citation>
    <scope>NUCLEOTIDE SEQUENCE [LARGE SCALE GENOMIC DNA]</scope>
    <source>
        <strain evidence="2 3">JP610</strain>
    </source>
</reference>
<evidence type="ECO:0000313" key="2">
    <source>
        <dbReference type="EMBL" id="KNC84849.1"/>
    </source>
</evidence>
<evidence type="ECO:0000313" key="3">
    <source>
        <dbReference type="Proteomes" id="UP000054560"/>
    </source>
</evidence>
<dbReference type="EMBL" id="KQ241736">
    <property type="protein sequence ID" value="KNC84849.1"/>
    <property type="molecule type" value="Genomic_DNA"/>
</dbReference>
<evidence type="ECO:0008006" key="4">
    <source>
        <dbReference type="Google" id="ProtNLM"/>
    </source>
</evidence>
<dbReference type="Pfam" id="PF02985">
    <property type="entry name" value="HEAT"/>
    <property type="match status" value="1"/>
</dbReference>
<dbReference type="InterPro" id="IPR000357">
    <property type="entry name" value="HEAT"/>
</dbReference>
<protein>
    <recommendedName>
        <fullName evidence="4">Condensin complex subunit 1 C-terminal domain-containing protein</fullName>
    </recommendedName>
</protein>
<accession>A0A0L0G7F2</accession>
<gene>
    <name evidence="2" type="ORF">SARC_02931</name>
</gene>
<evidence type="ECO:0000256" key="1">
    <source>
        <dbReference type="ARBA" id="ARBA00022737"/>
    </source>
</evidence>
<keyword evidence="1" id="KW-0677">Repeat</keyword>
<dbReference type="Gene3D" id="1.25.10.10">
    <property type="entry name" value="Leucine-rich Repeat Variant"/>
    <property type="match status" value="1"/>
</dbReference>
<organism evidence="2 3">
    <name type="scientific">Sphaeroforma arctica JP610</name>
    <dbReference type="NCBI Taxonomy" id="667725"/>
    <lineage>
        <taxon>Eukaryota</taxon>
        <taxon>Ichthyosporea</taxon>
        <taxon>Ichthyophonida</taxon>
        <taxon>Sphaeroforma</taxon>
    </lineage>
</organism>
<keyword evidence="3" id="KW-1185">Reference proteome</keyword>
<dbReference type="RefSeq" id="XP_014158751.1">
    <property type="nucleotide sequence ID" value="XM_014303276.1"/>
</dbReference>
<dbReference type="Proteomes" id="UP000054560">
    <property type="component" value="Unassembled WGS sequence"/>
</dbReference>
<dbReference type="InterPro" id="IPR011989">
    <property type="entry name" value="ARM-like"/>
</dbReference>
<dbReference type="AlphaFoldDB" id="A0A0L0G7F2"/>
<name>A0A0L0G7F2_9EUKA</name>
<dbReference type="GeneID" id="25903435"/>